<evidence type="ECO:0000313" key="28">
    <source>
        <dbReference type="EMBL" id="BAS20707.1"/>
    </source>
</evidence>
<keyword evidence="8 22" id="KW-0436">Ligase</keyword>
<evidence type="ECO:0000256" key="3">
    <source>
        <dbReference type="ARBA" id="ARBA00004496"/>
    </source>
</evidence>
<sequence length="372" mass="40756">MTEKKTVALLCGGRSSEHPISLITAAGVLGAIDRTAYDVITIGITRDGRWYLTDEQQLAELTAGTRGTAEFPEGTQQVFLPMGAGDSRLTLVDAEGNVTRTAPVDVVFPLLHGPFGEDGTVQGLLEMADLHYVGCGVTASAVGMDKHFMKVAFESAGLEVGPYEVITNRQWEHEDREQILERVLKLGFPMFVKPTRAGSSFGITKVDSVEELVPAIEEARRHDPKIIIEAGIVGREIECAVLDGHHGEMPRASYPGEIEVVDEDHGFYDFEAKYVSESSAVTVCPANLPQDVQDRLRELAVKAFLALDGEGLSRADFFYTEDGRLVINEVNTMPGFTPISMYKTMWENTGISYTDLISELLTLAMERPLGLR</sequence>
<evidence type="ECO:0000256" key="2">
    <source>
        <dbReference type="ARBA" id="ARBA00003921"/>
    </source>
</evidence>
<dbReference type="InterPro" id="IPR011761">
    <property type="entry name" value="ATP-grasp"/>
</dbReference>
<evidence type="ECO:0000256" key="18">
    <source>
        <dbReference type="ARBA" id="ARBA00060592"/>
    </source>
</evidence>
<protein>
    <recommendedName>
        <fullName evidence="19 22">D-alanine--D-alanine ligase</fullName>
        <ecNumber evidence="6 22">6.3.2.4</ecNumber>
    </recommendedName>
    <alternativeName>
        <fullName evidence="21 22">D-Ala-D-Ala ligase</fullName>
    </alternativeName>
    <alternativeName>
        <fullName evidence="20 22">D-alanylalanine synthetase</fullName>
    </alternativeName>
</protein>
<keyword evidence="16 22" id="KW-0961">Cell wall biogenesis/degradation</keyword>
<feature type="binding site" evidence="25">
    <location>
        <position position="329"/>
    </location>
    <ligand>
        <name>Mg(2+)</name>
        <dbReference type="ChEBI" id="CHEBI:18420"/>
        <label>2</label>
    </ligand>
</feature>
<evidence type="ECO:0000256" key="4">
    <source>
        <dbReference type="ARBA" id="ARBA00004752"/>
    </source>
</evidence>
<comment type="function">
    <text evidence="2 22">Cell wall formation.</text>
</comment>
<dbReference type="GO" id="GO:0009252">
    <property type="term" value="P:peptidoglycan biosynthetic process"/>
    <property type="evidence" value="ECO:0007669"/>
    <property type="project" value="UniProtKB-UniRule"/>
</dbReference>
<evidence type="ECO:0000256" key="13">
    <source>
        <dbReference type="ARBA" id="ARBA00022960"/>
    </source>
</evidence>
<dbReference type="SUPFAM" id="SSF56059">
    <property type="entry name" value="Glutathione synthetase ATP-binding domain-like"/>
    <property type="match status" value="1"/>
</dbReference>
<dbReference type="Gene3D" id="3.40.50.20">
    <property type="match status" value="1"/>
</dbReference>
<dbReference type="InterPro" id="IPR005905">
    <property type="entry name" value="D_ala_D_ala"/>
</dbReference>
<evidence type="ECO:0000256" key="7">
    <source>
        <dbReference type="ARBA" id="ARBA00022490"/>
    </source>
</evidence>
<comment type="pathway">
    <text evidence="18">Glycan biosynthesis.</text>
</comment>
<dbReference type="RefSeq" id="WP_060824638.1">
    <property type="nucleotide sequence ID" value="NZ_AP014938.1"/>
</dbReference>
<evidence type="ECO:0000256" key="23">
    <source>
        <dbReference type="PIRSR" id="PIRSR039102-1"/>
    </source>
</evidence>
<keyword evidence="11 26" id="KW-0067">ATP-binding</keyword>
<keyword evidence="13 22" id="KW-0133">Cell shape</keyword>
<feature type="binding site" evidence="24">
    <location>
        <begin position="191"/>
        <end position="193"/>
    </location>
    <ligand>
        <name>ATP</name>
        <dbReference type="ChEBI" id="CHEBI:30616"/>
    </ligand>
</feature>
<name>A0A0K2S1N3_9MICC</name>
<keyword evidence="15 25" id="KW-0464">Manganese</keyword>
<evidence type="ECO:0000256" key="21">
    <source>
        <dbReference type="ARBA" id="ARBA00077154"/>
    </source>
</evidence>
<comment type="subcellular location">
    <subcellularLocation>
        <location evidence="3 22">Cytoplasm</location>
    </subcellularLocation>
</comment>
<dbReference type="Pfam" id="PF07478">
    <property type="entry name" value="Dala_Dala_lig_C"/>
    <property type="match status" value="1"/>
</dbReference>
<feature type="binding site" evidence="24">
    <location>
        <begin position="199"/>
        <end position="200"/>
    </location>
    <ligand>
        <name>ATP</name>
        <dbReference type="ChEBI" id="CHEBI:30616"/>
    </ligand>
</feature>
<feature type="binding site" evidence="24">
    <location>
        <begin position="229"/>
        <end position="236"/>
    </location>
    <ligand>
        <name>ATP</name>
        <dbReference type="ChEBI" id="CHEBI:30616"/>
    </ligand>
</feature>
<evidence type="ECO:0000259" key="27">
    <source>
        <dbReference type="PROSITE" id="PS50975"/>
    </source>
</evidence>
<dbReference type="AlphaFoldDB" id="A0A0K2S1N3"/>
<evidence type="ECO:0000256" key="15">
    <source>
        <dbReference type="ARBA" id="ARBA00023211"/>
    </source>
</evidence>
<feature type="binding site" evidence="25">
    <location>
        <position position="329"/>
    </location>
    <ligand>
        <name>Mg(2+)</name>
        <dbReference type="ChEBI" id="CHEBI:18420"/>
        <label>1</label>
    </ligand>
</feature>
<evidence type="ECO:0000256" key="1">
    <source>
        <dbReference type="ARBA" id="ARBA00001936"/>
    </source>
</evidence>
<reference evidence="29" key="1">
    <citation type="submission" date="2015-08" db="EMBL/GenBank/DDBJ databases">
        <title>Complete genome sequence of Rothia mucilaginosa strain NUM-Rm6536.</title>
        <authorList>
            <person name="Nambu T."/>
        </authorList>
    </citation>
    <scope>NUCLEOTIDE SEQUENCE [LARGE SCALE GENOMIC DNA]</scope>
    <source>
        <strain evidence="29">NUM-Rm6536</strain>
    </source>
</reference>
<comment type="catalytic activity">
    <reaction evidence="17 22">
        <text>2 D-alanine + ATP = D-alanyl-D-alanine + ADP + phosphate + H(+)</text>
        <dbReference type="Rhea" id="RHEA:11224"/>
        <dbReference type="ChEBI" id="CHEBI:15378"/>
        <dbReference type="ChEBI" id="CHEBI:30616"/>
        <dbReference type="ChEBI" id="CHEBI:43474"/>
        <dbReference type="ChEBI" id="CHEBI:57416"/>
        <dbReference type="ChEBI" id="CHEBI:57822"/>
        <dbReference type="ChEBI" id="CHEBI:456216"/>
        <dbReference type="EC" id="6.3.2.4"/>
    </reaction>
</comment>
<dbReference type="NCBIfam" id="NF002528">
    <property type="entry name" value="PRK01966.1-4"/>
    <property type="match status" value="1"/>
</dbReference>
<evidence type="ECO:0000256" key="10">
    <source>
        <dbReference type="ARBA" id="ARBA00022741"/>
    </source>
</evidence>
<feature type="active site" evidence="23">
    <location>
        <position position="340"/>
    </location>
</feature>
<comment type="pathway">
    <text evidence="4 22">Cell wall biogenesis; peptidoglycan biosynthesis.</text>
</comment>
<evidence type="ECO:0000256" key="22">
    <source>
        <dbReference type="HAMAP-Rule" id="MF_00047"/>
    </source>
</evidence>
<feature type="active site" evidence="23">
    <location>
        <position position="17"/>
    </location>
</feature>
<dbReference type="InterPro" id="IPR011127">
    <property type="entry name" value="Dala_Dala_lig_N"/>
</dbReference>
<dbReference type="GO" id="GO:0005524">
    <property type="term" value="F:ATP binding"/>
    <property type="evidence" value="ECO:0007669"/>
    <property type="project" value="UniProtKB-UniRule"/>
</dbReference>
<dbReference type="Proteomes" id="UP000066203">
    <property type="component" value="Chromosome"/>
</dbReference>
<evidence type="ECO:0000256" key="14">
    <source>
        <dbReference type="ARBA" id="ARBA00022984"/>
    </source>
</evidence>
<dbReference type="PANTHER" id="PTHR23132">
    <property type="entry name" value="D-ALANINE--D-ALANINE LIGASE"/>
    <property type="match status" value="1"/>
</dbReference>
<dbReference type="InterPro" id="IPR013815">
    <property type="entry name" value="ATP_grasp_subdomain_1"/>
</dbReference>
<evidence type="ECO:0000256" key="19">
    <source>
        <dbReference type="ARBA" id="ARBA00068427"/>
    </source>
</evidence>
<dbReference type="GO" id="GO:0046872">
    <property type="term" value="F:metal ion binding"/>
    <property type="evidence" value="ECO:0007669"/>
    <property type="project" value="UniProtKB-KW"/>
</dbReference>
<dbReference type="FunFam" id="3.30.1490.20:FF:000007">
    <property type="entry name" value="D-alanine--D-alanine ligase"/>
    <property type="match status" value="1"/>
</dbReference>
<dbReference type="GO" id="GO:0005829">
    <property type="term" value="C:cytosol"/>
    <property type="evidence" value="ECO:0007669"/>
    <property type="project" value="TreeGrafter"/>
</dbReference>
<dbReference type="Gene3D" id="3.30.1490.20">
    <property type="entry name" value="ATP-grasp fold, A domain"/>
    <property type="match status" value="1"/>
</dbReference>
<evidence type="ECO:0000256" key="17">
    <source>
        <dbReference type="ARBA" id="ARBA00047614"/>
    </source>
</evidence>
<dbReference type="EMBL" id="AP014938">
    <property type="protein sequence ID" value="BAS20707.1"/>
    <property type="molecule type" value="Genomic_DNA"/>
</dbReference>
<dbReference type="InterPro" id="IPR011095">
    <property type="entry name" value="Dala_Dala_lig_C"/>
</dbReference>
<dbReference type="InterPro" id="IPR016185">
    <property type="entry name" value="PreATP-grasp_dom_sf"/>
</dbReference>
<keyword evidence="10 24" id="KW-0547">Nucleotide-binding</keyword>
<dbReference type="PROSITE" id="PS00843">
    <property type="entry name" value="DALA_DALA_LIGASE_1"/>
    <property type="match status" value="1"/>
</dbReference>
<proteinExistence type="inferred from homology"/>
<accession>A0A0K2S1N3</accession>
<dbReference type="UniPathway" id="UPA00219"/>
<dbReference type="PROSITE" id="PS50975">
    <property type="entry name" value="ATP_GRASP"/>
    <property type="match status" value="1"/>
</dbReference>
<comment type="similarity">
    <text evidence="5 22">Belongs to the D-alanine--D-alanine ligase family.</text>
</comment>
<dbReference type="PANTHER" id="PTHR23132:SF25">
    <property type="entry name" value="D-ALANINE--D-ALANINE LIGASE A"/>
    <property type="match status" value="1"/>
</dbReference>
<evidence type="ECO:0000256" key="8">
    <source>
        <dbReference type="ARBA" id="ARBA00022598"/>
    </source>
</evidence>
<dbReference type="EC" id="6.3.2.4" evidence="6 22"/>
<evidence type="ECO:0000256" key="20">
    <source>
        <dbReference type="ARBA" id="ARBA00076288"/>
    </source>
</evidence>
<feature type="active site" evidence="23">
    <location>
        <position position="199"/>
    </location>
</feature>
<feature type="domain" description="ATP-grasp" evidence="27">
    <location>
        <begin position="150"/>
        <end position="362"/>
    </location>
</feature>
<dbReference type="Gene3D" id="3.30.470.20">
    <property type="entry name" value="ATP-grasp fold, B domain"/>
    <property type="match status" value="1"/>
</dbReference>
<keyword evidence="9 25" id="KW-0479">Metal-binding</keyword>
<dbReference type="HAMAP" id="MF_00047">
    <property type="entry name" value="Dala_Dala_lig"/>
    <property type="match status" value="1"/>
</dbReference>
<evidence type="ECO:0000256" key="11">
    <source>
        <dbReference type="ARBA" id="ARBA00022840"/>
    </source>
</evidence>
<comment type="cofactor">
    <cofactor evidence="1">
        <name>Mn(2+)</name>
        <dbReference type="ChEBI" id="CHEBI:29035"/>
    </cofactor>
</comment>
<dbReference type="PATRIC" id="fig|43675.28.peg.1495"/>
<dbReference type="FunFam" id="3.30.470.20:FF:000008">
    <property type="entry name" value="D-alanine--D-alanine ligase"/>
    <property type="match status" value="1"/>
</dbReference>
<feature type="binding site" evidence="24">
    <location>
        <begin position="328"/>
        <end position="329"/>
    </location>
    <ligand>
        <name>ATP</name>
        <dbReference type="ChEBI" id="CHEBI:30616"/>
    </ligand>
</feature>
<evidence type="ECO:0000256" key="5">
    <source>
        <dbReference type="ARBA" id="ARBA00010871"/>
    </source>
</evidence>
<gene>
    <name evidence="22" type="primary">ddl</name>
    <name evidence="28" type="ORF">RM6536_1460</name>
</gene>
<dbReference type="GO" id="GO:0008360">
    <property type="term" value="P:regulation of cell shape"/>
    <property type="evidence" value="ECO:0007669"/>
    <property type="project" value="UniProtKB-KW"/>
</dbReference>
<keyword evidence="12 25" id="KW-0460">Magnesium</keyword>
<dbReference type="PROSITE" id="PS00844">
    <property type="entry name" value="DALA_DALA_LIGASE_2"/>
    <property type="match status" value="1"/>
</dbReference>
<evidence type="ECO:0000313" key="29">
    <source>
        <dbReference type="Proteomes" id="UP000066203"/>
    </source>
</evidence>
<dbReference type="SUPFAM" id="SSF52440">
    <property type="entry name" value="PreATP-grasp domain"/>
    <property type="match status" value="1"/>
</dbReference>
<dbReference type="GO" id="GO:0008716">
    <property type="term" value="F:D-alanine-D-alanine ligase activity"/>
    <property type="evidence" value="ECO:0007669"/>
    <property type="project" value="UniProtKB-UniRule"/>
</dbReference>
<dbReference type="GO" id="GO:0071555">
    <property type="term" value="P:cell wall organization"/>
    <property type="evidence" value="ECO:0007669"/>
    <property type="project" value="UniProtKB-KW"/>
</dbReference>
<organism evidence="28">
    <name type="scientific">Rothia mucilaginosa</name>
    <dbReference type="NCBI Taxonomy" id="43675"/>
    <lineage>
        <taxon>Bacteria</taxon>
        <taxon>Bacillati</taxon>
        <taxon>Actinomycetota</taxon>
        <taxon>Actinomycetes</taxon>
        <taxon>Micrococcales</taxon>
        <taxon>Micrococcaceae</taxon>
        <taxon>Rothia</taxon>
    </lineage>
</organism>
<keyword evidence="7 22" id="KW-0963">Cytoplasm</keyword>
<evidence type="ECO:0000256" key="6">
    <source>
        <dbReference type="ARBA" id="ARBA00012216"/>
    </source>
</evidence>
<keyword evidence="14 22" id="KW-0573">Peptidoglycan synthesis</keyword>
<evidence type="ECO:0000256" key="25">
    <source>
        <dbReference type="PIRSR" id="PIRSR039102-3"/>
    </source>
</evidence>
<feature type="binding site" evidence="25">
    <location>
        <position position="316"/>
    </location>
    <ligand>
        <name>Mg(2+)</name>
        <dbReference type="ChEBI" id="CHEBI:18420"/>
        <label>1</label>
    </ligand>
</feature>
<dbReference type="PIRSF" id="PIRSF039102">
    <property type="entry name" value="Ddl/VanB"/>
    <property type="match status" value="1"/>
</dbReference>
<evidence type="ECO:0000256" key="9">
    <source>
        <dbReference type="ARBA" id="ARBA00022723"/>
    </source>
</evidence>
<comment type="cofactor">
    <cofactor evidence="25">
        <name>Mg(2+)</name>
        <dbReference type="ChEBI" id="CHEBI:18420"/>
    </cofactor>
    <cofactor evidence="25">
        <name>Mn(2+)</name>
        <dbReference type="ChEBI" id="CHEBI:29035"/>
    </cofactor>
    <text evidence="25">Binds 2 magnesium or manganese ions per subunit.</text>
</comment>
<dbReference type="Pfam" id="PF01820">
    <property type="entry name" value="Dala_Dala_lig_N"/>
    <property type="match status" value="1"/>
</dbReference>
<feature type="binding site" evidence="24">
    <location>
        <position position="146"/>
    </location>
    <ligand>
        <name>ATP</name>
        <dbReference type="ChEBI" id="CHEBI:30616"/>
    </ligand>
</feature>
<dbReference type="NCBIfam" id="TIGR01205">
    <property type="entry name" value="D_ala_D_alaTIGR"/>
    <property type="match status" value="1"/>
</dbReference>
<dbReference type="InterPro" id="IPR000291">
    <property type="entry name" value="D-Ala_lig_Van_CS"/>
</dbReference>
<feature type="binding site" evidence="25">
    <location>
        <position position="331"/>
    </location>
    <ligand>
        <name>Mg(2+)</name>
        <dbReference type="ChEBI" id="CHEBI:18420"/>
        <label>2</label>
    </ligand>
</feature>
<evidence type="ECO:0000256" key="26">
    <source>
        <dbReference type="PROSITE-ProRule" id="PRU00409"/>
    </source>
</evidence>
<evidence type="ECO:0000256" key="12">
    <source>
        <dbReference type="ARBA" id="ARBA00022842"/>
    </source>
</evidence>
<evidence type="ECO:0000256" key="24">
    <source>
        <dbReference type="PIRSR" id="PIRSR039102-2"/>
    </source>
</evidence>
<evidence type="ECO:0000256" key="16">
    <source>
        <dbReference type="ARBA" id="ARBA00023316"/>
    </source>
</evidence>